<reference evidence="12" key="1">
    <citation type="submission" date="2016-11" db="EMBL/GenBank/DDBJ databases">
        <authorList>
            <person name="Varghese N."/>
            <person name="Submissions S."/>
        </authorList>
    </citation>
    <scope>NUCLEOTIDE SEQUENCE [LARGE SCALE GENOMIC DNA]</scope>
    <source>
        <strain evidence="12">DSM 19514</strain>
    </source>
</reference>
<dbReference type="Proteomes" id="UP000184295">
    <property type="component" value="Unassembled WGS sequence"/>
</dbReference>
<dbReference type="InterPro" id="IPR002371">
    <property type="entry name" value="FlgK"/>
</dbReference>
<evidence type="ECO:0000256" key="6">
    <source>
        <dbReference type="ARBA" id="ARBA00023143"/>
    </source>
</evidence>
<dbReference type="Pfam" id="PF00460">
    <property type="entry name" value="Flg_bb_rod"/>
    <property type="match status" value="1"/>
</dbReference>
<keyword evidence="12" id="KW-1185">Reference proteome</keyword>
<keyword evidence="11" id="KW-0282">Flagellum</keyword>
<feature type="domain" description="Flagellar basal body rod protein N-terminal" evidence="8">
    <location>
        <begin position="6"/>
        <end position="34"/>
    </location>
</feature>
<dbReference type="Pfam" id="PF06429">
    <property type="entry name" value="Flg_bbr_C"/>
    <property type="match status" value="1"/>
</dbReference>
<dbReference type="GO" id="GO:0044780">
    <property type="term" value="P:bacterial-type flagellum assembly"/>
    <property type="evidence" value="ECO:0007669"/>
    <property type="project" value="InterPro"/>
</dbReference>
<dbReference type="InterPro" id="IPR053927">
    <property type="entry name" value="FlgK_helical"/>
</dbReference>
<comment type="similarity">
    <text evidence="3 7">Belongs to the flagella basal body rod proteins family.</text>
</comment>
<evidence type="ECO:0000256" key="1">
    <source>
        <dbReference type="ARBA" id="ARBA00004365"/>
    </source>
</evidence>
<keyword evidence="6 7" id="KW-0975">Bacterial flagellum</keyword>
<dbReference type="AlphaFoldDB" id="A0A1M4U002"/>
<evidence type="ECO:0000313" key="11">
    <source>
        <dbReference type="EMBL" id="SHE49924.1"/>
    </source>
</evidence>
<evidence type="ECO:0000256" key="5">
    <source>
        <dbReference type="ARBA" id="ARBA00022525"/>
    </source>
</evidence>
<dbReference type="NCBIfam" id="TIGR02492">
    <property type="entry name" value="flgK_ends"/>
    <property type="match status" value="1"/>
</dbReference>
<comment type="subcellular location">
    <subcellularLocation>
        <location evidence="1 7">Bacterial flagellum</location>
    </subcellularLocation>
    <subcellularLocation>
        <location evidence="2 7">Secreted</location>
    </subcellularLocation>
</comment>
<organism evidence="11 12">
    <name type="scientific">Ferrithrix thermotolerans DSM 19514</name>
    <dbReference type="NCBI Taxonomy" id="1121881"/>
    <lineage>
        <taxon>Bacteria</taxon>
        <taxon>Bacillati</taxon>
        <taxon>Actinomycetota</taxon>
        <taxon>Acidimicrobiia</taxon>
        <taxon>Acidimicrobiales</taxon>
        <taxon>Acidimicrobiaceae</taxon>
        <taxon>Ferrithrix</taxon>
    </lineage>
</organism>
<dbReference type="OrthoDB" id="9802553at2"/>
<evidence type="ECO:0000259" key="8">
    <source>
        <dbReference type="Pfam" id="PF00460"/>
    </source>
</evidence>
<evidence type="ECO:0000256" key="4">
    <source>
        <dbReference type="ARBA" id="ARBA00016244"/>
    </source>
</evidence>
<dbReference type="PANTHER" id="PTHR30033">
    <property type="entry name" value="FLAGELLAR HOOK-ASSOCIATED PROTEIN 1"/>
    <property type="match status" value="1"/>
</dbReference>
<dbReference type="PRINTS" id="PR01005">
    <property type="entry name" value="FLGHOOKAP1"/>
</dbReference>
<name>A0A1M4U002_9ACTN</name>
<proteinExistence type="inferred from homology"/>
<protein>
    <recommendedName>
        <fullName evidence="4 7">Flagellar hook-associated protein 1</fullName>
        <shortName evidence="7">HAP1</shortName>
    </recommendedName>
</protein>
<evidence type="ECO:0000256" key="2">
    <source>
        <dbReference type="ARBA" id="ARBA00004613"/>
    </source>
</evidence>
<dbReference type="InterPro" id="IPR001444">
    <property type="entry name" value="Flag_bb_rod_N"/>
</dbReference>
<feature type="domain" description="Flagellar basal-body/hook protein C-terminal" evidence="9">
    <location>
        <begin position="413"/>
        <end position="456"/>
    </location>
</feature>
<accession>A0A1M4U002</accession>
<sequence>MSGSYYIALSGLNAAQSGLDVVSQNISNASTPGYVRERLNLSNLVAPTTGAGEGVMTQSISLVSSAFLTNSLNSTSAQQGYATSLSQVLSTAQSFLNEPSSSGISTQLANFWSAFDGVANSPTQLAPRQQLVSQAQNLAQTFNQLAQNYVDLFNSTVASVGTKLQSVNSMLSQVATLNTQIVAAGPASSNTLVDQRNQLVGDLATSIGATVQNQPNGSVNLLVGGVMLVQDGVSSTLSVSSPTAPPVPTTSSVTVISSQGGVSVPLTQGTVGGLLQTLNFSLPEYSTSLDKVAASLASTVNNQLSAGSSYPNNGSTPQSGVPMFVFGGSGSTGALNLQINPTIVSDPYSIAAAGNPPQGNADGSNAQAMAELGTLSSGPDALYRAMVGGIGLDVSNSNSLLSSAQVAYQNSYQQFQSVSGVNTNQQLVDMLNYQQGYQAAAKVISTVSSSIQSLMQAV</sequence>
<keyword evidence="5 7" id="KW-0964">Secreted</keyword>
<dbReference type="EMBL" id="FQUL01000007">
    <property type="protein sequence ID" value="SHE49924.1"/>
    <property type="molecule type" value="Genomic_DNA"/>
</dbReference>
<dbReference type="GO" id="GO:0009424">
    <property type="term" value="C:bacterial-type flagellum hook"/>
    <property type="evidence" value="ECO:0007669"/>
    <property type="project" value="UniProtKB-UniRule"/>
</dbReference>
<evidence type="ECO:0000256" key="3">
    <source>
        <dbReference type="ARBA" id="ARBA00009677"/>
    </source>
</evidence>
<evidence type="ECO:0000313" key="12">
    <source>
        <dbReference type="Proteomes" id="UP000184295"/>
    </source>
</evidence>
<dbReference type="InterPro" id="IPR010930">
    <property type="entry name" value="Flg_bb/hook_C_dom"/>
</dbReference>
<evidence type="ECO:0000259" key="9">
    <source>
        <dbReference type="Pfam" id="PF06429"/>
    </source>
</evidence>
<dbReference type="STRING" id="1121881.SAMN02745225_00796"/>
<keyword evidence="11" id="KW-0966">Cell projection</keyword>
<keyword evidence="11" id="KW-0969">Cilium</keyword>
<dbReference type="SUPFAM" id="SSF64518">
    <property type="entry name" value="Phase 1 flagellin"/>
    <property type="match status" value="1"/>
</dbReference>
<dbReference type="GO" id="GO:0005198">
    <property type="term" value="F:structural molecule activity"/>
    <property type="evidence" value="ECO:0007669"/>
    <property type="project" value="UniProtKB-UniRule"/>
</dbReference>
<dbReference type="Pfam" id="PF22638">
    <property type="entry name" value="FlgK_D1"/>
    <property type="match status" value="1"/>
</dbReference>
<feature type="domain" description="Flagellar hook-associated protein FlgK helical" evidence="10">
    <location>
        <begin position="90"/>
        <end position="313"/>
    </location>
</feature>
<evidence type="ECO:0000259" key="10">
    <source>
        <dbReference type="Pfam" id="PF22638"/>
    </source>
</evidence>
<evidence type="ECO:0000256" key="7">
    <source>
        <dbReference type="RuleBase" id="RU362065"/>
    </source>
</evidence>
<gene>
    <name evidence="7" type="primary">flgK</name>
    <name evidence="11" type="ORF">SAMN02745225_00796</name>
</gene>
<dbReference type="RefSeq" id="WP_072788936.1">
    <property type="nucleotide sequence ID" value="NZ_FQUL01000007.1"/>
</dbReference>
<dbReference type="GO" id="GO:0005576">
    <property type="term" value="C:extracellular region"/>
    <property type="evidence" value="ECO:0007669"/>
    <property type="project" value="UniProtKB-SubCell"/>
</dbReference>
<dbReference type="PANTHER" id="PTHR30033:SF1">
    <property type="entry name" value="FLAGELLAR HOOK-ASSOCIATED PROTEIN 1"/>
    <property type="match status" value="1"/>
</dbReference>